<dbReference type="InterPro" id="IPR011990">
    <property type="entry name" value="TPR-like_helical_dom_sf"/>
</dbReference>
<feature type="repeat" description="TPR" evidence="3">
    <location>
        <begin position="476"/>
        <end position="509"/>
    </location>
</feature>
<dbReference type="InterPro" id="IPR013105">
    <property type="entry name" value="TPR_2"/>
</dbReference>
<evidence type="ECO:0000313" key="6">
    <source>
        <dbReference type="Proteomes" id="UP000709466"/>
    </source>
</evidence>
<keyword evidence="6" id="KW-1185">Reference proteome</keyword>
<feature type="repeat" description="TPR" evidence="3">
    <location>
        <begin position="407"/>
        <end position="440"/>
    </location>
</feature>
<dbReference type="Pfam" id="PF07719">
    <property type="entry name" value="TPR_2"/>
    <property type="match status" value="1"/>
</dbReference>
<gene>
    <name evidence="5" type="ORF">HCZ30_14080</name>
</gene>
<dbReference type="EMBL" id="JAATOP010000011">
    <property type="protein sequence ID" value="NIY73557.1"/>
    <property type="molecule type" value="Genomic_DNA"/>
</dbReference>
<dbReference type="InterPro" id="IPR019734">
    <property type="entry name" value="TPR_rpt"/>
</dbReference>
<accession>A0ABX0W3P0</accession>
<dbReference type="SMART" id="SM00028">
    <property type="entry name" value="TPR"/>
    <property type="match status" value="7"/>
</dbReference>
<protein>
    <submittedName>
        <fullName evidence="5">Tetratricopeptide repeat protein</fullName>
    </submittedName>
</protein>
<reference evidence="5 6" key="1">
    <citation type="submission" date="2020-03" db="EMBL/GenBank/DDBJ databases">
        <title>Bacterial isolates of synthetic phycosphere.</title>
        <authorList>
            <person name="Fu H."/>
            <person name="Moran M.A."/>
        </authorList>
    </citation>
    <scope>NUCLEOTIDE SEQUENCE [LARGE SCALE GENOMIC DNA]</scope>
    <source>
        <strain evidence="5 6">HF1</strain>
    </source>
</reference>
<dbReference type="RefSeq" id="WP_167638941.1">
    <property type="nucleotide sequence ID" value="NZ_JAATOP010000011.1"/>
</dbReference>
<feature type="chain" id="PRO_5047347078" evidence="4">
    <location>
        <begin position="26"/>
        <end position="576"/>
    </location>
</feature>
<dbReference type="PROSITE" id="PS50005">
    <property type="entry name" value="TPR"/>
    <property type="match status" value="2"/>
</dbReference>
<organism evidence="5 6">
    <name type="scientific">Marivivens donghaensis</name>
    <dbReference type="NCBI Taxonomy" id="1699413"/>
    <lineage>
        <taxon>Bacteria</taxon>
        <taxon>Pseudomonadati</taxon>
        <taxon>Pseudomonadota</taxon>
        <taxon>Alphaproteobacteria</taxon>
        <taxon>Rhodobacterales</taxon>
        <taxon>Paracoccaceae</taxon>
        <taxon>Marivivens group</taxon>
        <taxon>Marivivens</taxon>
    </lineage>
</organism>
<dbReference type="PANTHER" id="PTHR12558:SF13">
    <property type="entry name" value="CELL DIVISION CYCLE PROTEIN 27 HOMOLOG"/>
    <property type="match status" value="1"/>
</dbReference>
<dbReference type="Pfam" id="PF13432">
    <property type="entry name" value="TPR_16"/>
    <property type="match status" value="2"/>
</dbReference>
<keyword evidence="1" id="KW-0677">Repeat</keyword>
<keyword evidence="2 3" id="KW-0802">TPR repeat</keyword>
<evidence type="ECO:0000256" key="3">
    <source>
        <dbReference type="PROSITE-ProRule" id="PRU00339"/>
    </source>
</evidence>
<evidence type="ECO:0000313" key="5">
    <source>
        <dbReference type="EMBL" id="NIY73557.1"/>
    </source>
</evidence>
<comment type="caution">
    <text evidence="5">The sequence shown here is derived from an EMBL/GenBank/DDBJ whole genome shotgun (WGS) entry which is preliminary data.</text>
</comment>
<dbReference type="Gene3D" id="1.25.40.10">
    <property type="entry name" value="Tetratricopeptide repeat domain"/>
    <property type="match status" value="3"/>
</dbReference>
<name>A0ABX0W3P0_9RHOB</name>
<evidence type="ECO:0000256" key="4">
    <source>
        <dbReference type="SAM" id="SignalP"/>
    </source>
</evidence>
<proteinExistence type="predicted"/>
<dbReference type="PANTHER" id="PTHR12558">
    <property type="entry name" value="CELL DIVISION CYCLE 16,23,27"/>
    <property type="match status" value="1"/>
</dbReference>
<sequence length="576" mass="62519">MNFQYLRTSALVSALALLTPGLVSAQSGEPLEGLEVNAGAYLAAREAGLNGDFVSAAEFYQRTLETDPDNIALMENALASLVGAGQWDAAAPLADRMIGENDPSQISTVVFVVNAIKNGEWEKITAALNDGMTLSPLLDGALEAWAAVDRGQMTDAIALFDEMSKDGSLGSFGNYQKAMALAMVGDFEGAEAVLSDEANADIMRNGSAVLARAQILSQLGRDDEAVAMLRSWDPAQIDAEVQSLLSRLNAGETLTFDRVTSPEDAMSEVFLTIGYLIEDQGSPTLTLIYSRAAQELAPGNTEAILLTARLFESMGQHAIATQVYSEVPAQSADFMTAELGRAESLRAAGRLETAIEVLQALSRHFPEEPYPATILGDYLRAGGQYAEAEAAYTKALDLYGETPLNLWFVYFARGIVLERQDKWDEAEADFRTALAQDPNQPSLLNYLGYSLVEKGMKLDEALDLIERAAAMQPSNGAIIDSLGWALFRLGQYEEAAQYLERATELEATDPVVTDHLGDALWAIGRKVEARFQWQRALSFSPEEEEAERIRLKLELGLDVVLEQEGAAPLHGNRDNN</sequence>
<feature type="signal peptide" evidence="4">
    <location>
        <begin position="1"/>
        <end position="25"/>
    </location>
</feature>
<dbReference type="Proteomes" id="UP000709466">
    <property type="component" value="Unassembled WGS sequence"/>
</dbReference>
<dbReference type="SUPFAM" id="SSF48452">
    <property type="entry name" value="TPR-like"/>
    <property type="match status" value="3"/>
</dbReference>
<evidence type="ECO:0000256" key="1">
    <source>
        <dbReference type="ARBA" id="ARBA00022737"/>
    </source>
</evidence>
<keyword evidence="4" id="KW-0732">Signal</keyword>
<evidence type="ECO:0000256" key="2">
    <source>
        <dbReference type="ARBA" id="ARBA00022803"/>
    </source>
</evidence>